<name>A0A2P2DZY2_9LEPT</name>
<protein>
    <submittedName>
        <fullName evidence="2">Uncharacterized protein</fullName>
    </submittedName>
</protein>
<reference evidence="2 3" key="1">
    <citation type="submission" date="2018-02" db="EMBL/GenBank/DDBJ databases">
        <title>Novel Leptospira species isolated from soil and water in Japan.</title>
        <authorList>
            <person name="Nakao R."/>
            <person name="Masuzawa T."/>
        </authorList>
    </citation>
    <scope>NUCLEOTIDE SEQUENCE [LARGE SCALE GENOMIC DNA]</scope>
    <source>
        <strain evidence="2 3">YH101</strain>
    </source>
</reference>
<feature type="compositionally biased region" description="Low complexity" evidence="1">
    <location>
        <begin position="74"/>
        <end position="93"/>
    </location>
</feature>
<dbReference type="Proteomes" id="UP000245133">
    <property type="component" value="Unassembled WGS sequence"/>
</dbReference>
<gene>
    <name evidence="2" type="ORF">LPTSP4_17160</name>
</gene>
<feature type="region of interest" description="Disordered" evidence="1">
    <location>
        <begin position="36"/>
        <end position="93"/>
    </location>
</feature>
<evidence type="ECO:0000313" key="2">
    <source>
        <dbReference type="EMBL" id="GBF50192.1"/>
    </source>
</evidence>
<keyword evidence="3" id="KW-1185">Reference proteome</keyword>
<evidence type="ECO:0000313" key="3">
    <source>
        <dbReference type="Proteomes" id="UP000245133"/>
    </source>
</evidence>
<accession>A0A2P2DZY2</accession>
<organism evidence="2 3">
    <name type="scientific">Leptospira ryugenii</name>
    <dbReference type="NCBI Taxonomy" id="1917863"/>
    <lineage>
        <taxon>Bacteria</taxon>
        <taxon>Pseudomonadati</taxon>
        <taxon>Spirochaetota</taxon>
        <taxon>Spirochaetia</taxon>
        <taxon>Leptospirales</taxon>
        <taxon>Leptospiraceae</taxon>
        <taxon>Leptospira</taxon>
    </lineage>
</organism>
<feature type="compositionally biased region" description="Low complexity" evidence="1">
    <location>
        <begin position="45"/>
        <end position="64"/>
    </location>
</feature>
<proteinExistence type="predicted"/>
<comment type="caution">
    <text evidence="2">The sequence shown here is derived from an EMBL/GenBank/DDBJ whole genome shotgun (WGS) entry which is preliminary data.</text>
</comment>
<evidence type="ECO:0000256" key="1">
    <source>
        <dbReference type="SAM" id="MobiDB-lite"/>
    </source>
</evidence>
<dbReference type="AlphaFoldDB" id="A0A2P2DZY2"/>
<dbReference type="EMBL" id="BFBB01000004">
    <property type="protein sequence ID" value="GBF50192.1"/>
    <property type="molecule type" value="Genomic_DNA"/>
</dbReference>
<sequence length="93" mass="9572">MAVKAFYQSILVLALAFCLGQCSDKLLNPKDITDLLEQEGGAPGSSSSQSTNASQNTNSNNTQSLDTYGLSPYSTGTTTFGSTGTATATPVGR</sequence>